<gene>
    <name evidence="1" type="ORF">QQF64_018692</name>
</gene>
<name>A0ABR3LDC7_9TELE</name>
<protein>
    <submittedName>
        <fullName evidence="1">Uncharacterized protein</fullName>
    </submittedName>
</protein>
<comment type="caution">
    <text evidence="1">The sequence shown here is derived from an EMBL/GenBank/DDBJ whole genome shotgun (WGS) entry which is preliminary data.</text>
</comment>
<evidence type="ECO:0000313" key="2">
    <source>
        <dbReference type="Proteomes" id="UP001558613"/>
    </source>
</evidence>
<proteinExistence type="predicted"/>
<reference evidence="1 2" key="1">
    <citation type="submission" date="2023-09" db="EMBL/GenBank/DDBJ databases">
        <authorList>
            <person name="Wang M."/>
        </authorList>
    </citation>
    <scope>NUCLEOTIDE SEQUENCE [LARGE SCALE GENOMIC DNA]</scope>
    <source>
        <strain evidence="1">GT-2023</strain>
        <tissue evidence="1">Liver</tissue>
    </source>
</reference>
<organism evidence="1 2">
    <name type="scientific">Cirrhinus molitorella</name>
    <name type="common">mud carp</name>
    <dbReference type="NCBI Taxonomy" id="172907"/>
    <lineage>
        <taxon>Eukaryota</taxon>
        <taxon>Metazoa</taxon>
        <taxon>Chordata</taxon>
        <taxon>Craniata</taxon>
        <taxon>Vertebrata</taxon>
        <taxon>Euteleostomi</taxon>
        <taxon>Actinopterygii</taxon>
        <taxon>Neopterygii</taxon>
        <taxon>Teleostei</taxon>
        <taxon>Ostariophysi</taxon>
        <taxon>Cypriniformes</taxon>
        <taxon>Cyprinidae</taxon>
        <taxon>Labeoninae</taxon>
        <taxon>Labeonini</taxon>
        <taxon>Cirrhinus</taxon>
    </lineage>
</organism>
<evidence type="ECO:0000313" key="1">
    <source>
        <dbReference type="EMBL" id="KAL1250896.1"/>
    </source>
</evidence>
<dbReference type="EMBL" id="JAYMGO010000022">
    <property type="protein sequence ID" value="KAL1250896.1"/>
    <property type="molecule type" value="Genomic_DNA"/>
</dbReference>
<accession>A0ABR3LDC7</accession>
<sequence length="135" mass="15332">MLENIETITNDSNIPVTWKKKIIKKVGYSKEKMAQITQNWKIEKSASIESGDLAKLITKLQFSFSAAYGGSHVSTENENWKEETEEEELLTFELKPKTSLYLWQHKLCLGQEPVLFCCDLKITSEPNPPASPAQP</sequence>
<keyword evidence="2" id="KW-1185">Reference proteome</keyword>
<dbReference type="Proteomes" id="UP001558613">
    <property type="component" value="Unassembled WGS sequence"/>
</dbReference>